<proteinExistence type="predicted"/>
<evidence type="ECO:0000313" key="1">
    <source>
        <dbReference type="EMBL" id="RPA80226.1"/>
    </source>
</evidence>
<accession>A0A3N4I4B4</accession>
<name>A0A3N4I4B4_ASCIM</name>
<reference evidence="1 2" key="1">
    <citation type="journal article" date="2018" name="Nat. Ecol. Evol.">
        <title>Pezizomycetes genomes reveal the molecular basis of ectomycorrhizal truffle lifestyle.</title>
        <authorList>
            <person name="Murat C."/>
            <person name="Payen T."/>
            <person name="Noel B."/>
            <person name="Kuo A."/>
            <person name="Morin E."/>
            <person name="Chen J."/>
            <person name="Kohler A."/>
            <person name="Krizsan K."/>
            <person name="Balestrini R."/>
            <person name="Da Silva C."/>
            <person name="Montanini B."/>
            <person name="Hainaut M."/>
            <person name="Levati E."/>
            <person name="Barry K.W."/>
            <person name="Belfiori B."/>
            <person name="Cichocki N."/>
            <person name="Clum A."/>
            <person name="Dockter R.B."/>
            <person name="Fauchery L."/>
            <person name="Guy J."/>
            <person name="Iotti M."/>
            <person name="Le Tacon F."/>
            <person name="Lindquist E.A."/>
            <person name="Lipzen A."/>
            <person name="Malagnac F."/>
            <person name="Mello A."/>
            <person name="Molinier V."/>
            <person name="Miyauchi S."/>
            <person name="Poulain J."/>
            <person name="Riccioni C."/>
            <person name="Rubini A."/>
            <person name="Sitrit Y."/>
            <person name="Splivallo R."/>
            <person name="Traeger S."/>
            <person name="Wang M."/>
            <person name="Zifcakova L."/>
            <person name="Wipf D."/>
            <person name="Zambonelli A."/>
            <person name="Paolocci F."/>
            <person name="Nowrousian M."/>
            <person name="Ottonello S."/>
            <person name="Baldrian P."/>
            <person name="Spatafora J.W."/>
            <person name="Henrissat B."/>
            <person name="Nagy L.G."/>
            <person name="Aury J.M."/>
            <person name="Wincker P."/>
            <person name="Grigoriev I.V."/>
            <person name="Bonfante P."/>
            <person name="Martin F.M."/>
        </authorList>
    </citation>
    <scope>NUCLEOTIDE SEQUENCE [LARGE SCALE GENOMIC DNA]</scope>
    <source>
        <strain evidence="1 2">RN42</strain>
    </source>
</reference>
<dbReference type="Proteomes" id="UP000275078">
    <property type="component" value="Unassembled WGS sequence"/>
</dbReference>
<sequence length="235" mass="26759">MRYEHDKESLLYEYTSRYQFDAAERSTNKLPNPTYDYRLLLASLVRLRTSPSTYEEMKRRINVSLLNRMHVDDGCSQIRSFSLEAGYPTSIRVMGASLSYTRSSHDPSLFSLPTCTRSLILTISQHVNRSIKPTIVYAKRISTVLDGKASERYGYGEQKHTAAPKNHEIDQAKDLIEPRKHTSRRDRAGEETIRVAIRTILSIAMSTHYGNPNAIPCTIEAAGEQTNMETSTHEK</sequence>
<dbReference type="AlphaFoldDB" id="A0A3N4I4B4"/>
<gene>
    <name evidence="1" type="ORF">BJ508DRAFT_307613</name>
</gene>
<evidence type="ECO:0000313" key="2">
    <source>
        <dbReference type="Proteomes" id="UP000275078"/>
    </source>
</evidence>
<keyword evidence="2" id="KW-1185">Reference proteome</keyword>
<dbReference type="EMBL" id="ML119690">
    <property type="protein sequence ID" value="RPA80226.1"/>
    <property type="molecule type" value="Genomic_DNA"/>
</dbReference>
<organism evidence="1 2">
    <name type="scientific">Ascobolus immersus RN42</name>
    <dbReference type="NCBI Taxonomy" id="1160509"/>
    <lineage>
        <taxon>Eukaryota</taxon>
        <taxon>Fungi</taxon>
        <taxon>Dikarya</taxon>
        <taxon>Ascomycota</taxon>
        <taxon>Pezizomycotina</taxon>
        <taxon>Pezizomycetes</taxon>
        <taxon>Pezizales</taxon>
        <taxon>Ascobolaceae</taxon>
        <taxon>Ascobolus</taxon>
    </lineage>
</organism>
<protein>
    <submittedName>
        <fullName evidence="1">Uncharacterized protein</fullName>
    </submittedName>
</protein>